<keyword evidence="1" id="KW-0732">Signal</keyword>
<feature type="signal peptide" evidence="1">
    <location>
        <begin position="1"/>
        <end position="18"/>
    </location>
</feature>
<evidence type="ECO:0008006" key="4">
    <source>
        <dbReference type="Google" id="ProtNLM"/>
    </source>
</evidence>
<protein>
    <recommendedName>
        <fullName evidence="4">Secreted protein</fullName>
    </recommendedName>
</protein>
<evidence type="ECO:0000313" key="3">
    <source>
        <dbReference type="Proteomes" id="UP000613177"/>
    </source>
</evidence>
<dbReference type="OrthoDB" id="2287593at2759"/>
<sequence length="264" mass="30638">MIKLFSVLLVLFSSICFATTVDLGSTFCNQETVDINRFTLLLSNHLLFDHLDKAYTQLSKKISYQFRDAIQVKVKKMKSTSITSTIESKQSVLIPPVDVQILKRQLKGAVGSFVEDKLPAILSNRYNTTILQNQLDHLLYQYCPSKMTQGIVSQQCLLDNLESFLTEIQRYTSQKFQSTLIQINESDLPKLFEKTRAQIAGILVHFNRHTMDNNYHRLELKIKSTHKTRKHWITPDMIQDFINTINHKDNEEETNIRHFLKLST</sequence>
<feature type="chain" id="PRO_5034873464" description="Secreted protein" evidence="1">
    <location>
        <begin position="19"/>
        <end position="264"/>
    </location>
</feature>
<evidence type="ECO:0000256" key="1">
    <source>
        <dbReference type="SAM" id="SignalP"/>
    </source>
</evidence>
<proteinExistence type="predicted"/>
<dbReference type="AlphaFoldDB" id="A0A8H7SZ35"/>
<dbReference type="EMBL" id="JAEPRE010000004">
    <property type="protein sequence ID" value="KAG2237671.1"/>
    <property type="molecule type" value="Genomic_DNA"/>
</dbReference>
<organism evidence="2 3">
    <name type="scientific">Thamnidium elegans</name>
    <dbReference type="NCBI Taxonomy" id="101142"/>
    <lineage>
        <taxon>Eukaryota</taxon>
        <taxon>Fungi</taxon>
        <taxon>Fungi incertae sedis</taxon>
        <taxon>Mucoromycota</taxon>
        <taxon>Mucoromycotina</taxon>
        <taxon>Mucoromycetes</taxon>
        <taxon>Mucorales</taxon>
        <taxon>Mucorineae</taxon>
        <taxon>Mucoraceae</taxon>
        <taxon>Thamnidium</taxon>
    </lineage>
</organism>
<reference evidence="2" key="1">
    <citation type="submission" date="2021-01" db="EMBL/GenBank/DDBJ databases">
        <title>Metabolic potential, ecology and presence of endohyphal bacteria is reflected in genomic diversity of Mucoromycotina.</title>
        <authorList>
            <person name="Muszewska A."/>
            <person name="Okrasinska A."/>
            <person name="Steczkiewicz K."/>
            <person name="Drgas O."/>
            <person name="Orlowska M."/>
            <person name="Perlinska-Lenart U."/>
            <person name="Aleksandrzak-Piekarczyk T."/>
            <person name="Szatraj K."/>
            <person name="Zielenkiewicz U."/>
            <person name="Pilsyk S."/>
            <person name="Malc E."/>
            <person name="Mieczkowski P."/>
            <person name="Kruszewska J.S."/>
            <person name="Biernat P."/>
            <person name="Pawlowska J."/>
        </authorList>
    </citation>
    <scope>NUCLEOTIDE SEQUENCE</scope>
    <source>
        <strain evidence="2">WA0000018081</strain>
    </source>
</reference>
<gene>
    <name evidence="2" type="ORF">INT48_004574</name>
</gene>
<keyword evidence="3" id="KW-1185">Reference proteome</keyword>
<dbReference type="Proteomes" id="UP000613177">
    <property type="component" value="Unassembled WGS sequence"/>
</dbReference>
<comment type="caution">
    <text evidence="2">The sequence shown here is derived from an EMBL/GenBank/DDBJ whole genome shotgun (WGS) entry which is preliminary data.</text>
</comment>
<name>A0A8H7SZ35_9FUNG</name>
<evidence type="ECO:0000313" key="2">
    <source>
        <dbReference type="EMBL" id="KAG2237671.1"/>
    </source>
</evidence>
<accession>A0A8H7SZ35</accession>